<gene>
    <name evidence="1" type="ORF">NP493_2558g00003</name>
</gene>
<sequence length="110" mass="13142">MLLLFSEINKINRNYFDFRFDRTRAKLCTKPNYGNGDLSGIRFSLHANETWGGEIDLHPVELFTFRNSEFRHKHDFYMPPTRQIKQTKTASTHDWERIWNQAVNSMTSEQ</sequence>
<organism evidence="1 2">
    <name type="scientific">Ridgeia piscesae</name>
    <name type="common">Tubeworm</name>
    <dbReference type="NCBI Taxonomy" id="27915"/>
    <lineage>
        <taxon>Eukaryota</taxon>
        <taxon>Metazoa</taxon>
        <taxon>Spiralia</taxon>
        <taxon>Lophotrochozoa</taxon>
        <taxon>Annelida</taxon>
        <taxon>Polychaeta</taxon>
        <taxon>Sedentaria</taxon>
        <taxon>Canalipalpata</taxon>
        <taxon>Sabellida</taxon>
        <taxon>Siboglinidae</taxon>
        <taxon>Ridgeia</taxon>
    </lineage>
</organism>
<name>A0AAD9JFU5_RIDPI</name>
<evidence type="ECO:0000313" key="1">
    <source>
        <dbReference type="EMBL" id="KAK2151873.1"/>
    </source>
</evidence>
<evidence type="ECO:0000313" key="2">
    <source>
        <dbReference type="Proteomes" id="UP001209878"/>
    </source>
</evidence>
<dbReference type="EMBL" id="JAODUO010002544">
    <property type="protein sequence ID" value="KAK2151873.1"/>
    <property type="molecule type" value="Genomic_DNA"/>
</dbReference>
<protein>
    <submittedName>
        <fullName evidence="1">Uncharacterized protein</fullName>
    </submittedName>
</protein>
<proteinExistence type="predicted"/>
<accession>A0AAD9JFU5</accession>
<dbReference type="Proteomes" id="UP001209878">
    <property type="component" value="Unassembled WGS sequence"/>
</dbReference>
<dbReference type="AlphaFoldDB" id="A0AAD9JFU5"/>
<comment type="caution">
    <text evidence="1">The sequence shown here is derived from an EMBL/GenBank/DDBJ whole genome shotgun (WGS) entry which is preliminary data.</text>
</comment>
<reference evidence="1" key="1">
    <citation type="journal article" date="2023" name="Mol. Biol. Evol.">
        <title>Third-Generation Sequencing Reveals the Adaptive Role of the Epigenome in Three Deep-Sea Polychaetes.</title>
        <authorList>
            <person name="Perez M."/>
            <person name="Aroh O."/>
            <person name="Sun Y."/>
            <person name="Lan Y."/>
            <person name="Juniper S.K."/>
            <person name="Young C.R."/>
            <person name="Angers B."/>
            <person name="Qian P.Y."/>
        </authorList>
    </citation>
    <scope>NUCLEOTIDE SEQUENCE</scope>
    <source>
        <strain evidence="1">R07B-5</strain>
    </source>
</reference>
<keyword evidence="2" id="KW-1185">Reference proteome</keyword>